<gene>
    <name evidence="1" type="ORF">BJ971_001719</name>
</gene>
<keyword evidence="2" id="KW-1185">Reference proteome</keyword>
<reference evidence="1 2" key="1">
    <citation type="submission" date="2020-08" db="EMBL/GenBank/DDBJ databases">
        <title>Sequencing the genomes of 1000 actinobacteria strains.</title>
        <authorList>
            <person name="Klenk H.-P."/>
        </authorList>
    </citation>
    <scope>NUCLEOTIDE SEQUENCE [LARGE SCALE GENOMIC DNA]</scope>
    <source>
        <strain evidence="1 2">DSM 43149</strain>
    </source>
</reference>
<comment type="caution">
    <text evidence="1">The sequence shown here is derived from an EMBL/GenBank/DDBJ whole genome shotgun (WGS) entry which is preliminary data.</text>
</comment>
<proteinExistence type="predicted"/>
<evidence type="ECO:0000313" key="1">
    <source>
        <dbReference type="EMBL" id="MBB4761163.1"/>
    </source>
</evidence>
<evidence type="ECO:0000313" key="2">
    <source>
        <dbReference type="Proteomes" id="UP000578112"/>
    </source>
</evidence>
<accession>A0A7W7HUY0</accession>
<dbReference type="EMBL" id="JACHNH010000001">
    <property type="protein sequence ID" value="MBB4761163.1"/>
    <property type="molecule type" value="Genomic_DNA"/>
</dbReference>
<dbReference type="Proteomes" id="UP000578112">
    <property type="component" value="Unassembled WGS sequence"/>
</dbReference>
<dbReference type="RefSeq" id="WP_184991403.1">
    <property type="nucleotide sequence ID" value="NZ_BOMK01000013.1"/>
</dbReference>
<sequence>MTDAPQYAEFGFTDSEWGLLVGLPQSVLTAASVATHDSARKTRAETAAGLDEIADARASASALVAAVAGAVLDLTGDPERGEVLPAIEPADPVGYAQDVLERAAQAAALLAGKVAAADAETYKHWLVEIAESVVGAASTGGVLGIGGDTVTEDERTFRDELAKTLAG</sequence>
<name>A0A7W7HUY0_9ACTN</name>
<organism evidence="1 2">
    <name type="scientific">Actinoplanes digitatis</name>
    <dbReference type="NCBI Taxonomy" id="1868"/>
    <lineage>
        <taxon>Bacteria</taxon>
        <taxon>Bacillati</taxon>
        <taxon>Actinomycetota</taxon>
        <taxon>Actinomycetes</taxon>
        <taxon>Micromonosporales</taxon>
        <taxon>Micromonosporaceae</taxon>
        <taxon>Actinoplanes</taxon>
    </lineage>
</organism>
<dbReference type="AlphaFoldDB" id="A0A7W7HUY0"/>
<protein>
    <submittedName>
        <fullName evidence="1">Uncharacterized protein</fullName>
    </submittedName>
</protein>